<gene>
    <name evidence="3" type="ORF">CEY16_12720</name>
</gene>
<evidence type="ECO:0000259" key="2">
    <source>
        <dbReference type="Pfam" id="PF01882"/>
    </source>
</evidence>
<dbReference type="PANTHER" id="PTHR34351">
    <property type="entry name" value="SLR1927 PROTEIN-RELATED"/>
    <property type="match status" value="1"/>
</dbReference>
<dbReference type="AlphaFoldDB" id="A0A2I0QQR8"/>
<organism evidence="3 4">
    <name type="scientific">Halalkalibacillus sediminis</name>
    <dbReference type="NCBI Taxonomy" id="2018042"/>
    <lineage>
        <taxon>Bacteria</taxon>
        <taxon>Bacillati</taxon>
        <taxon>Bacillota</taxon>
        <taxon>Bacilli</taxon>
        <taxon>Bacillales</taxon>
        <taxon>Bacillaceae</taxon>
        <taxon>Halalkalibacillus</taxon>
    </lineage>
</organism>
<evidence type="ECO:0000313" key="3">
    <source>
        <dbReference type="EMBL" id="PKR76676.1"/>
    </source>
</evidence>
<keyword evidence="1" id="KW-0812">Transmembrane</keyword>
<evidence type="ECO:0000313" key="4">
    <source>
        <dbReference type="Proteomes" id="UP000243524"/>
    </source>
</evidence>
<dbReference type="Pfam" id="PF01882">
    <property type="entry name" value="DUF58"/>
    <property type="match status" value="1"/>
</dbReference>
<sequence length="421" mass="48446">MLNPVRTMIRLLLVILLVAVLFSYAMFQGGFVSWFLFFSFAPLLIYSILMMIYPIHLSKIDRHLSKKYTQAGSTVEVTLSINRLIPFPIPYVIIEDVLPDGLSWNDTRHRKYQFLKNPDALKHRQKTKVVKFPLFKKKITYKYEITSIPRGKHSFSQVKFITGDFLGLVKKEHHFDVATQIFVEPREVAMRVKSERSAFEEGEQASYQITAKHTNVVSGVRDYAPGDKVSWVDWKTTARKQKLVTKEFEQEKHKDLTIVLNGLSQGEDDWLAFEASIEVAHALAKQSMHEHGHVSFVALGVDREEINLSQGQSQIDRLVRVLSELKLVQGESFGQRLMREGLFVSNDRNLVVVTHTLDQQTWKTLHQVNLQDVSVSIIFIKSKAHISTKENQLLDRLKHEGIQVSWLSEDQLTSKFIEVNA</sequence>
<keyword evidence="4" id="KW-1185">Reference proteome</keyword>
<dbReference type="Proteomes" id="UP000243524">
    <property type="component" value="Unassembled WGS sequence"/>
</dbReference>
<dbReference type="RefSeq" id="WP_101332426.1">
    <property type="nucleotide sequence ID" value="NZ_PJNH01000004.1"/>
</dbReference>
<dbReference type="EMBL" id="PJNH01000004">
    <property type="protein sequence ID" value="PKR76676.1"/>
    <property type="molecule type" value="Genomic_DNA"/>
</dbReference>
<keyword evidence="1" id="KW-0472">Membrane</keyword>
<dbReference type="OrthoDB" id="140416at2"/>
<dbReference type="InterPro" id="IPR002881">
    <property type="entry name" value="DUF58"/>
</dbReference>
<keyword evidence="1" id="KW-1133">Transmembrane helix</keyword>
<dbReference type="PANTHER" id="PTHR34351:SF2">
    <property type="entry name" value="DUF58 DOMAIN-CONTAINING PROTEIN"/>
    <property type="match status" value="1"/>
</dbReference>
<feature type="transmembrane region" description="Helical" evidence="1">
    <location>
        <begin position="37"/>
        <end position="57"/>
    </location>
</feature>
<accession>A0A2I0QQR8</accession>
<comment type="caution">
    <text evidence="3">The sequence shown here is derived from an EMBL/GenBank/DDBJ whole genome shotgun (WGS) entry which is preliminary data.</text>
</comment>
<reference evidence="3 4" key="1">
    <citation type="submission" date="2017-06" db="EMBL/GenBank/DDBJ databases">
        <title>the draft geome sequence of Illustriluteabacillus marina B3227.</title>
        <authorList>
            <person name="He R.-H."/>
            <person name="Du Z.-J."/>
        </authorList>
    </citation>
    <scope>NUCLEOTIDE SEQUENCE [LARGE SCALE GENOMIC DNA]</scope>
    <source>
        <strain evidence="3 4">B3227</strain>
    </source>
</reference>
<proteinExistence type="predicted"/>
<name>A0A2I0QQR8_9BACI</name>
<evidence type="ECO:0000256" key="1">
    <source>
        <dbReference type="SAM" id="Phobius"/>
    </source>
</evidence>
<protein>
    <recommendedName>
        <fullName evidence="2">DUF58 domain-containing protein</fullName>
    </recommendedName>
</protein>
<feature type="domain" description="DUF58" evidence="2">
    <location>
        <begin position="220"/>
        <end position="325"/>
    </location>
</feature>